<feature type="compositionally biased region" description="Polar residues" evidence="1">
    <location>
        <begin position="427"/>
        <end position="446"/>
    </location>
</feature>
<feature type="compositionally biased region" description="Acidic residues" evidence="1">
    <location>
        <begin position="611"/>
        <end position="624"/>
    </location>
</feature>
<feature type="compositionally biased region" description="Polar residues" evidence="1">
    <location>
        <begin position="625"/>
        <end position="634"/>
    </location>
</feature>
<evidence type="ECO:0000313" key="4">
    <source>
        <dbReference type="Proteomes" id="UP000703661"/>
    </source>
</evidence>
<keyword evidence="2" id="KW-1133">Transmembrane helix</keyword>
<evidence type="ECO:0000313" key="3">
    <source>
        <dbReference type="EMBL" id="KAG0017562.1"/>
    </source>
</evidence>
<keyword evidence="2" id="KW-0472">Membrane</keyword>
<dbReference type="Proteomes" id="UP000703661">
    <property type="component" value="Unassembled WGS sequence"/>
</dbReference>
<keyword evidence="4" id="KW-1185">Reference proteome</keyword>
<feature type="region of interest" description="Disordered" evidence="1">
    <location>
        <begin position="290"/>
        <end position="319"/>
    </location>
</feature>
<keyword evidence="2" id="KW-0812">Transmembrane</keyword>
<feature type="compositionally biased region" description="Basic and acidic residues" evidence="1">
    <location>
        <begin position="600"/>
        <end position="610"/>
    </location>
</feature>
<feature type="transmembrane region" description="Helical" evidence="2">
    <location>
        <begin position="12"/>
        <end position="34"/>
    </location>
</feature>
<name>A0A9P6MYX6_9FUNG</name>
<reference evidence="3" key="1">
    <citation type="journal article" date="2020" name="Fungal Divers.">
        <title>Resolving the Mortierellaceae phylogeny through synthesis of multi-gene phylogenetics and phylogenomics.</title>
        <authorList>
            <person name="Vandepol N."/>
            <person name="Liber J."/>
            <person name="Desiro A."/>
            <person name="Na H."/>
            <person name="Kennedy M."/>
            <person name="Barry K."/>
            <person name="Grigoriev I.V."/>
            <person name="Miller A.N."/>
            <person name="O'Donnell K."/>
            <person name="Stajich J.E."/>
            <person name="Bonito G."/>
        </authorList>
    </citation>
    <scope>NUCLEOTIDE SEQUENCE</scope>
    <source>
        <strain evidence="3">NRRL 2769</strain>
    </source>
</reference>
<feature type="compositionally biased region" description="Basic and acidic residues" evidence="1">
    <location>
        <begin position="358"/>
        <end position="367"/>
    </location>
</feature>
<feature type="region of interest" description="Disordered" evidence="1">
    <location>
        <begin position="354"/>
        <end position="446"/>
    </location>
</feature>
<gene>
    <name evidence="3" type="ORF">BGZ80_008164</name>
</gene>
<sequence length="665" mass="74866">MGLGSNGILKISLWLQAYAILVGMWMLLAALHVMTVLNMVTTPEELMDPVLILGQKIVDNETDPLKTVVPVLYGVQGVAWCTSLICVMCLRSDDPTLGFEIQDPEKKSGVHTLDIRQSMEGKKWSTRMSQRFFSIGQSTVAPLDYNEITAKRGQEKEGDRMTTRLEQQHEFQPPCYKTQEPQAAWTRDERRASNDSDSTYIPKAHPIPQVVVTFGDDKTHDHPWNQLQQPTDLKSAMVKADEIEVRTTFVNNTSYGLGGILFDKPGESLSDIIFKAVQPLHVGVVHKKTDKAGTVKDPAGRISNDSESTDGDTKAESPSLSAVTTLNDYMISDHECGDELQSRDVSVTPESPIVFSRDQSEDIEQCRRQNQQQYRSEFEKSENIRTFSPIKNASQPIVPERRSSVSYGQESYSDMEVASHGHYSRSGYPNVTPRVQPNSSDSPHSTNVQCIVDQYQDSNFSAYDQDYEQSSPSTKSKPSLSSLQYWKNRNSRDNNNTNEPTPSSPSPTSAAFNLVNNITKKKKQTPASSPEPKTPTLTVPTIVLHPDDEDNEPVRVLSDMDIEYLSTMPPVPLRPLAEEWDEFDEDDYYDDDGNDGYDYDDYHPKYAYTHEEEDIGEEEEDDDTQYQMPKNTNVEGEYDPYALDVPINLEIDLQGLEQGDIISSY</sequence>
<protein>
    <submittedName>
        <fullName evidence="3">Uncharacterized protein</fullName>
    </submittedName>
</protein>
<feature type="region of interest" description="Disordered" evidence="1">
    <location>
        <begin position="582"/>
        <end position="637"/>
    </location>
</feature>
<comment type="caution">
    <text evidence="3">The sequence shown here is derived from an EMBL/GenBank/DDBJ whole genome shotgun (WGS) entry which is preliminary data.</text>
</comment>
<evidence type="ECO:0000256" key="2">
    <source>
        <dbReference type="SAM" id="Phobius"/>
    </source>
</evidence>
<evidence type="ECO:0000256" key="1">
    <source>
        <dbReference type="SAM" id="MobiDB-lite"/>
    </source>
</evidence>
<proteinExistence type="predicted"/>
<feature type="region of interest" description="Disordered" evidence="1">
    <location>
        <begin position="180"/>
        <end position="202"/>
    </location>
</feature>
<dbReference type="EMBL" id="JAAAID010000435">
    <property type="protein sequence ID" value="KAG0017562.1"/>
    <property type="molecule type" value="Genomic_DNA"/>
</dbReference>
<feature type="compositionally biased region" description="Low complexity" evidence="1">
    <location>
        <begin position="493"/>
        <end position="509"/>
    </location>
</feature>
<feature type="compositionally biased region" description="Acidic residues" evidence="1">
    <location>
        <begin position="582"/>
        <end position="599"/>
    </location>
</feature>
<feature type="compositionally biased region" description="Polar residues" evidence="1">
    <location>
        <begin position="384"/>
        <end position="395"/>
    </location>
</feature>
<feature type="region of interest" description="Disordered" evidence="1">
    <location>
        <begin position="488"/>
        <end position="552"/>
    </location>
</feature>
<accession>A0A9P6MYX6</accession>
<organism evidence="3 4">
    <name type="scientific">Entomortierella chlamydospora</name>
    <dbReference type="NCBI Taxonomy" id="101097"/>
    <lineage>
        <taxon>Eukaryota</taxon>
        <taxon>Fungi</taxon>
        <taxon>Fungi incertae sedis</taxon>
        <taxon>Mucoromycota</taxon>
        <taxon>Mortierellomycotina</taxon>
        <taxon>Mortierellomycetes</taxon>
        <taxon>Mortierellales</taxon>
        <taxon>Mortierellaceae</taxon>
        <taxon>Entomortierella</taxon>
    </lineage>
</organism>
<dbReference type="AlphaFoldDB" id="A0A9P6MYX6"/>